<evidence type="ECO:0000313" key="4">
    <source>
        <dbReference type="Proteomes" id="UP000500882"/>
    </source>
</evidence>
<accession>A0A174MB56</accession>
<gene>
    <name evidence="1" type="ORF">BatF92_27510</name>
    <name evidence="2" type="ORF">ERS852511_01781</name>
</gene>
<reference evidence="1 4" key="2">
    <citation type="submission" date="2020-02" db="EMBL/GenBank/DDBJ databases">
        <title>Whole-genome sequencing and comparative analysis of the genomes of Bacteroides thetaiotaomicron and Escherichia coli isolated from a healthy resident in Vietnam.</title>
        <authorList>
            <person name="Mohsin M."/>
            <person name="Tanaka K."/>
            <person name="Kawahara R."/>
            <person name="Kondo S."/>
            <person name="Noguchi H."/>
            <person name="Motooka D."/>
            <person name="Nakamura S."/>
            <person name="Khong D.T."/>
            <person name="Nguyen T.N."/>
            <person name="Tran H.T."/>
            <person name="Yamamoto Y."/>
        </authorList>
    </citation>
    <scope>NUCLEOTIDE SEQUENCE [LARGE SCALE GENOMIC DNA]</scope>
    <source>
        <strain evidence="1 4">F9-2</strain>
    </source>
</reference>
<protein>
    <submittedName>
        <fullName evidence="2">Uncharacterized protein</fullName>
    </submittedName>
</protein>
<proteinExistence type="predicted"/>
<dbReference type="EMBL" id="AP022660">
    <property type="protein sequence ID" value="BCA50809.1"/>
    <property type="molecule type" value="Genomic_DNA"/>
</dbReference>
<evidence type="ECO:0000313" key="1">
    <source>
        <dbReference type="EMBL" id="BCA50809.1"/>
    </source>
</evidence>
<evidence type="ECO:0000313" key="3">
    <source>
        <dbReference type="Proteomes" id="UP000095576"/>
    </source>
</evidence>
<evidence type="ECO:0000313" key="2">
    <source>
        <dbReference type="EMBL" id="CUP32456.1"/>
    </source>
</evidence>
<name>A0A174MB56_BACT4</name>
<reference evidence="2 3" key="1">
    <citation type="submission" date="2015-09" db="EMBL/GenBank/DDBJ databases">
        <authorList>
            <consortium name="Pathogen Informatics"/>
        </authorList>
    </citation>
    <scope>NUCLEOTIDE SEQUENCE [LARGE SCALE GENOMIC DNA]</scope>
    <source>
        <strain evidence="2 3">2789STDY5834899</strain>
    </source>
</reference>
<sequence length="122" mass="14730">MIQLNYYDFKNDYILLTNFYYKQDVLLNIRLLKYINMENNDNLFLLNHPDYDDIHRMCSDAYTKGRMVERSLAIEAYRLRCSNLFGNRCMSRTIFGALSKKTCDGNCWYLNQFKLELYKLET</sequence>
<dbReference type="Proteomes" id="UP000095576">
    <property type="component" value="Unassembled WGS sequence"/>
</dbReference>
<dbReference type="AlphaFoldDB" id="A0A174MB56"/>
<organism evidence="2 3">
    <name type="scientific">Bacteroides thetaiotaomicron</name>
    <dbReference type="NCBI Taxonomy" id="818"/>
    <lineage>
        <taxon>Bacteria</taxon>
        <taxon>Pseudomonadati</taxon>
        <taxon>Bacteroidota</taxon>
        <taxon>Bacteroidia</taxon>
        <taxon>Bacteroidales</taxon>
        <taxon>Bacteroidaceae</taxon>
        <taxon>Bacteroides</taxon>
    </lineage>
</organism>
<dbReference type="EMBL" id="CZAP01000004">
    <property type="protein sequence ID" value="CUP32456.1"/>
    <property type="molecule type" value="Genomic_DNA"/>
</dbReference>
<dbReference type="Proteomes" id="UP000500882">
    <property type="component" value="Chromosome"/>
</dbReference>